<reference evidence="2" key="1">
    <citation type="journal article" date="2019" name="Int. J. Syst. Evol. Microbiol.">
        <title>The Global Catalogue of Microorganisms (GCM) 10K type strain sequencing project: providing services to taxonomists for standard genome sequencing and annotation.</title>
        <authorList>
            <consortium name="The Broad Institute Genomics Platform"/>
            <consortium name="The Broad Institute Genome Sequencing Center for Infectious Disease"/>
            <person name="Wu L."/>
            <person name="Ma J."/>
        </authorList>
    </citation>
    <scope>NUCLEOTIDE SEQUENCE [LARGE SCALE GENOMIC DNA]</scope>
    <source>
        <strain evidence="2">CGMCC 1.7693</strain>
    </source>
</reference>
<dbReference type="Proteomes" id="UP000641206">
    <property type="component" value="Unassembled WGS sequence"/>
</dbReference>
<evidence type="ECO:0000313" key="1">
    <source>
        <dbReference type="EMBL" id="GGP16935.1"/>
    </source>
</evidence>
<keyword evidence="2" id="KW-1185">Reference proteome</keyword>
<dbReference type="EMBL" id="BMLW01000023">
    <property type="protein sequence ID" value="GGP16935.1"/>
    <property type="molecule type" value="Genomic_DNA"/>
</dbReference>
<organism evidence="1 2">
    <name type="scientific">Oceanobacillus neutriphilus</name>
    <dbReference type="NCBI Taxonomy" id="531815"/>
    <lineage>
        <taxon>Bacteria</taxon>
        <taxon>Bacillati</taxon>
        <taxon>Bacillota</taxon>
        <taxon>Bacilli</taxon>
        <taxon>Bacillales</taxon>
        <taxon>Bacillaceae</taxon>
        <taxon>Oceanobacillus</taxon>
    </lineage>
</organism>
<comment type="caution">
    <text evidence="1">The sequence shown here is derived from an EMBL/GenBank/DDBJ whole genome shotgun (WGS) entry which is preliminary data.</text>
</comment>
<proteinExistence type="predicted"/>
<accession>A0ABQ2P2U8</accession>
<name>A0ABQ2P2U8_9BACI</name>
<gene>
    <name evidence="1" type="ORF">GCM10011346_50880</name>
</gene>
<protein>
    <submittedName>
        <fullName evidence="1">Uncharacterized protein</fullName>
    </submittedName>
</protein>
<evidence type="ECO:0000313" key="2">
    <source>
        <dbReference type="Proteomes" id="UP000641206"/>
    </source>
</evidence>
<sequence length="60" mass="6952">MPFPKKDWVTNPINPIKISGMTVFEISKVEFLKIFPKSNFTILKKRMLSSLIPKTSTRQV</sequence>